<feature type="transmembrane region" description="Helical" evidence="1">
    <location>
        <begin position="21"/>
        <end position="43"/>
    </location>
</feature>
<dbReference type="GO" id="GO:0006998">
    <property type="term" value="P:nuclear envelope organization"/>
    <property type="evidence" value="ECO:0007669"/>
    <property type="project" value="TreeGrafter"/>
</dbReference>
<dbReference type="PANTHER" id="PTHR13428:SF12">
    <property type="entry name" value="INNER NUCLEAR MEMBRANE PROTEIN MAN1"/>
    <property type="match status" value="1"/>
</dbReference>
<name>A0A1I8A9A3_9BILA</name>
<dbReference type="GO" id="GO:0030514">
    <property type="term" value="P:negative regulation of BMP signaling pathway"/>
    <property type="evidence" value="ECO:0007669"/>
    <property type="project" value="TreeGrafter"/>
</dbReference>
<sequence>MGRTRSRSCCAVDTQEFSATHYVIASTLIITFVCLSLYVSVVYVPQLLYLLFDIGVRLHNSSFEQKCVAVVATLTAILISMRLIRNLRRPPPGPTAHSIAMSVIDVVCRHRMTGISETMAFEAVCRCNMKEASAEQRQKWKDALTMLRQCEPRVAFDDSTICGLQTLYLTWRQINTNGWEGSVSTNSKRVNEPALSRCMKLRGIFCSAEMDMAAVEKSFIERVYPVFPLHFLILTSSRDGVAYVMLNTLEEAKIVMENVHSHWFNGRIVTAKYVTEQNYIKRFPDTAVYYSS</sequence>
<dbReference type="AlphaFoldDB" id="A0A1I8A9A3"/>
<dbReference type="InterPro" id="IPR012677">
    <property type="entry name" value="Nucleotide-bd_a/b_plait_sf"/>
</dbReference>
<accession>A0A1I8A9A3</accession>
<dbReference type="Gene3D" id="3.30.70.330">
    <property type="match status" value="1"/>
</dbReference>
<protein>
    <submittedName>
        <fullName evidence="3">RRM domain-containing protein</fullName>
    </submittedName>
</protein>
<proteinExistence type="predicted"/>
<evidence type="ECO:0000313" key="3">
    <source>
        <dbReference type="WBParaSite" id="L893_g34129.t1"/>
    </source>
</evidence>
<reference evidence="3" key="1">
    <citation type="submission" date="2016-11" db="UniProtKB">
        <authorList>
            <consortium name="WormBaseParasite"/>
        </authorList>
    </citation>
    <scope>IDENTIFICATION</scope>
</reference>
<dbReference type="Proteomes" id="UP000095287">
    <property type="component" value="Unplaced"/>
</dbReference>
<dbReference type="InterPro" id="IPR035979">
    <property type="entry name" value="RBD_domain_sf"/>
</dbReference>
<keyword evidence="2" id="KW-1185">Reference proteome</keyword>
<dbReference type="InterPro" id="IPR052277">
    <property type="entry name" value="INM_ESCRT-Associated"/>
</dbReference>
<keyword evidence="1" id="KW-0472">Membrane</keyword>
<dbReference type="SUPFAM" id="SSF54928">
    <property type="entry name" value="RNA-binding domain, RBD"/>
    <property type="match status" value="1"/>
</dbReference>
<evidence type="ECO:0000313" key="2">
    <source>
        <dbReference type="Proteomes" id="UP000095287"/>
    </source>
</evidence>
<dbReference type="GO" id="GO:0031490">
    <property type="term" value="F:chromatin DNA binding"/>
    <property type="evidence" value="ECO:0007669"/>
    <property type="project" value="TreeGrafter"/>
</dbReference>
<dbReference type="PANTHER" id="PTHR13428">
    <property type="entry name" value="INNER NUCLEAR MEMBRANE PROTEIN MAN1 LEM DOMAIN CONTAINING PROTEIN"/>
    <property type="match status" value="1"/>
</dbReference>
<keyword evidence="1" id="KW-1133">Transmembrane helix</keyword>
<dbReference type="WBParaSite" id="L893_g34129.t1">
    <property type="protein sequence ID" value="L893_g34129.t1"/>
    <property type="gene ID" value="L893_g34129"/>
</dbReference>
<evidence type="ECO:0000256" key="1">
    <source>
        <dbReference type="SAM" id="Phobius"/>
    </source>
</evidence>
<organism evidence="2 3">
    <name type="scientific">Steinernema glaseri</name>
    <dbReference type="NCBI Taxonomy" id="37863"/>
    <lineage>
        <taxon>Eukaryota</taxon>
        <taxon>Metazoa</taxon>
        <taxon>Ecdysozoa</taxon>
        <taxon>Nematoda</taxon>
        <taxon>Chromadorea</taxon>
        <taxon>Rhabditida</taxon>
        <taxon>Tylenchina</taxon>
        <taxon>Panagrolaimomorpha</taxon>
        <taxon>Strongyloidoidea</taxon>
        <taxon>Steinernematidae</taxon>
        <taxon>Steinernema</taxon>
    </lineage>
</organism>
<keyword evidence="1" id="KW-0812">Transmembrane</keyword>